<feature type="region of interest" description="Disordered" evidence="1">
    <location>
        <begin position="39"/>
        <end position="62"/>
    </location>
</feature>
<accession>A0A0D8BCF6</accession>
<evidence type="ECO:0000313" key="3">
    <source>
        <dbReference type="Proteomes" id="UP000032545"/>
    </source>
</evidence>
<name>A0A0D8BCF6_9ACTN</name>
<dbReference type="Proteomes" id="UP000032545">
    <property type="component" value="Unassembled WGS sequence"/>
</dbReference>
<proteinExistence type="predicted"/>
<feature type="non-terminal residue" evidence="2">
    <location>
        <position position="139"/>
    </location>
</feature>
<gene>
    <name evidence="2" type="ORF">FF36_03759</name>
</gene>
<reference evidence="3" key="1">
    <citation type="submission" date="2015-02" db="EMBL/GenBank/DDBJ databases">
        <title>Draft Genome of Frankia sp. CpI1-S.</title>
        <authorList>
            <person name="Oshone R.T."/>
            <person name="Ngom M."/>
            <person name="Ghodhbane-Gtari F."/>
            <person name="Gtari M."/>
            <person name="Morris K."/>
            <person name="Thomas K."/>
            <person name="Sen A."/>
            <person name="Tisa L.S."/>
        </authorList>
    </citation>
    <scope>NUCLEOTIDE SEQUENCE [LARGE SCALE GENOMIC DNA]</scope>
    <source>
        <strain evidence="3">CpI1-S</strain>
    </source>
</reference>
<reference evidence="2 3" key="2">
    <citation type="journal article" date="2016" name="Genome Announc.">
        <title>Permanent Draft Genome Sequences for Two Variants of Frankia sp. Strain CpI1, the First Frankia Strain Isolated from Root Nodules of Comptonia peregrina.</title>
        <authorList>
            <person name="Oshone R."/>
            <person name="Hurst S.G.IV."/>
            <person name="Abebe-Akele F."/>
            <person name="Simpson S."/>
            <person name="Morris K."/>
            <person name="Thomas W.K."/>
            <person name="Tisa L.S."/>
        </authorList>
    </citation>
    <scope>NUCLEOTIDE SEQUENCE [LARGE SCALE GENOMIC DNA]</scope>
    <source>
        <strain evidence="3">CpI1-S</strain>
    </source>
</reference>
<evidence type="ECO:0000313" key="2">
    <source>
        <dbReference type="EMBL" id="KJE21856.1"/>
    </source>
</evidence>
<evidence type="ECO:0000256" key="1">
    <source>
        <dbReference type="SAM" id="MobiDB-lite"/>
    </source>
</evidence>
<keyword evidence="3" id="KW-1185">Reference proteome</keyword>
<sequence length="139" mass="14633" precursor="true">MKRAFLGRPRVSFTRFLGLLLVAVLAVTIVEFTPAGRNAAQAATTPSGGARQPASSGPAERPDLVSAQLAARAEKRRIEVTGQRTESTSTFVNPDGTVTVDSYSGVRRVRRGDGWVDVDATLVLADGKVTPKVAKAGIV</sequence>
<comment type="caution">
    <text evidence="2">The sequence shown here is derived from an EMBL/GenBank/DDBJ whole genome shotgun (WGS) entry which is preliminary data.</text>
</comment>
<dbReference type="RefSeq" id="WP_242422603.1">
    <property type="nucleotide sequence ID" value="NZ_JYFN01000030.1"/>
</dbReference>
<dbReference type="AlphaFoldDB" id="A0A0D8BCF6"/>
<dbReference type="EMBL" id="JYFN01000030">
    <property type="protein sequence ID" value="KJE21856.1"/>
    <property type="molecule type" value="Genomic_DNA"/>
</dbReference>
<protein>
    <submittedName>
        <fullName evidence="2">Uncharacterized protein</fullName>
    </submittedName>
</protein>
<organism evidence="2 3">
    <name type="scientific">Frankia torreyi</name>
    <dbReference type="NCBI Taxonomy" id="1856"/>
    <lineage>
        <taxon>Bacteria</taxon>
        <taxon>Bacillati</taxon>
        <taxon>Actinomycetota</taxon>
        <taxon>Actinomycetes</taxon>
        <taxon>Frankiales</taxon>
        <taxon>Frankiaceae</taxon>
        <taxon>Frankia</taxon>
    </lineage>
</organism>